<dbReference type="Proteomes" id="UP001240250">
    <property type="component" value="Unassembled WGS sequence"/>
</dbReference>
<evidence type="ECO:0000313" key="3">
    <source>
        <dbReference type="Proteomes" id="UP001240250"/>
    </source>
</evidence>
<accession>A0ABU0GIU2</accession>
<keyword evidence="1" id="KW-0732">Signal</keyword>
<evidence type="ECO:0000313" key="2">
    <source>
        <dbReference type="EMBL" id="MDQ0425294.1"/>
    </source>
</evidence>
<keyword evidence="3" id="KW-1185">Reference proteome</keyword>
<feature type="chain" id="PRO_5046431584" evidence="1">
    <location>
        <begin position="19"/>
        <end position="208"/>
    </location>
</feature>
<feature type="signal peptide" evidence="1">
    <location>
        <begin position="1"/>
        <end position="18"/>
    </location>
</feature>
<organism evidence="2 3">
    <name type="scientific">Cellulomonas iranensis</name>
    <dbReference type="NCBI Taxonomy" id="76862"/>
    <lineage>
        <taxon>Bacteria</taxon>
        <taxon>Bacillati</taxon>
        <taxon>Actinomycetota</taxon>
        <taxon>Actinomycetes</taxon>
        <taxon>Micrococcales</taxon>
        <taxon>Cellulomonadaceae</taxon>
        <taxon>Cellulomonas</taxon>
    </lineage>
</organism>
<protein>
    <submittedName>
        <fullName evidence="2">Uncharacterized protein</fullName>
    </submittedName>
</protein>
<sequence length="208" mass="21542">MAVLAVLLAGASPAGANADPGATNEQALAVAEGVFSSFDPLAAASELSAFEADLLMQGLTLDAETVAVTVSPVSEVVAREAFIAGGQHAAAAASYDACFSREAAGAGKNLLGGVLYDYYTTLYYCSKGGKIATAKWTRQTGQVRFPGWYYDGKVTDQIDFSARNIGGFTQFKFHAGPVSQLPIQNAYPCLRTRVNSSGGVSTSSSCSV</sequence>
<name>A0ABU0GIU2_9CELL</name>
<reference evidence="2 3" key="1">
    <citation type="submission" date="2023-07" db="EMBL/GenBank/DDBJ databases">
        <title>Sequencing the genomes of 1000 actinobacteria strains.</title>
        <authorList>
            <person name="Klenk H.-P."/>
        </authorList>
    </citation>
    <scope>NUCLEOTIDE SEQUENCE [LARGE SCALE GENOMIC DNA]</scope>
    <source>
        <strain evidence="2 3">DSM 14785</strain>
    </source>
</reference>
<gene>
    <name evidence="2" type="ORF">JO380_001675</name>
</gene>
<evidence type="ECO:0000256" key="1">
    <source>
        <dbReference type="SAM" id="SignalP"/>
    </source>
</evidence>
<dbReference type="RefSeq" id="WP_070319219.1">
    <property type="nucleotide sequence ID" value="NZ_JAUSVM010000001.1"/>
</dbReference>
<dbReference type="EMBL" id="JAUSVM010000001">
    <property type="protein sequence ID" value="MDQ0425294.1"/>
    <property type="molecule type" value="Genomic_DNA"/>
</dbReference>
<proteinExistence type="predicted"/>
<comment type="caution">
    <text evidence="2">The sequence shown here is derived from an EMBL/GenBank/DDBJ whole genome shotgun (WGS) entry which is preliminary data.</text>
</comment>